<dbReference type="SUPFAM" id="SSF52540">
    <property type="entry name" value="P-loop containing nucleoside triphosphate hydrolases"/>
    <property type="match status" value="1"/>
</dbReference>
<dbReference type="PANTHER" id="PTHR10887:SF495">
    <property type="entry name" value="HELICASE SENATAXIN ISOFORM X1-RELATED"/>
    <property type="match status" value="1"/>
</dbReference>
<dbReference type="AlphaFoldDB" id="A0A543KU26"/>
<evidence type="ECO:0008006" key="3">
    <source>
        <dbReference type="Google" id="ProtNLM"/>
    </source>
</evidence>
<sequence>MHSVTPADLDFAEPGVVVTHVAAAERARLREESAHLGGRSTLLHYTDAGDAGIDITKAHPGSLPQFITGRSTLLSNLFRDEVALRTARLAAERIAAKDVELRTSRGLDTVHLAVAIAAWRIGGVSYAAPVLLRPLAIRRHHLDFDLKLHGSFTVNPELVEAARTHFGISLDGRALAELAYDGGVFKPQPVIDHLRALTAHVDTFTVLPRLVVSTFADVASDMVRDAADLDHPVLNALAGHAADREDLTVVRPLSPLVSADERPPASDRLLLDADAEQEAVLARILAGQSLTVQTLPGTGGTQTVINAVGELVRAGKRVLVVSARRSTLEGVRHRLAGIGLPGLAVSPTRLHRDLIRAIGRNEKAEQPKVADVDDALVRLRTVLRDYRDALTQRHPQLGISPLEALRTLTVITGRDPQPAAQTRFDLRTLQLLSTRRAEAAKALSTAAGLGEFRFGPDDSPWYAVAFATTQQATDAHALAQRLHRTEVPAIVERGYELIAQTRMRPFTTITELGAYIQLLQGIRGSLDKFSLTVFERPLGELIGAYAARRDAPELSGPQRRRLKQLSREYVRPGMHVTDMHEALLRVQQQRGQWQQLVEPGVLPELPIGLDDVAASWQRVNADLAALDQALGRTEPLASLPIPHLLRTLAGLAAESAVFDNLVERATLRGRLAELGLEPLLTELSVRHVPEDQVAAEFEFAWWQSALEAMLRTDRALLGANTSVVDRLERDYRLVDEAHAGSAGPLLAAELATKWKIAVVDEPEEAAALRHALRSGATTPVELTHAAPTLMRTLAPVWLASPYEVPSIPAAAPFDVVIVADAAALCLAEAAPALRRARQVVAFGDPVTQRPTPFRVGAGDPQPEDRIEFGADFDEVSVFERLVELLPTETLTRSYRAGGEDLAELVNTAFYGGRLVSLPWAGSYLGRGSLSVDYVEGGTGAPDPITGAVESPDAEVARVVTLVVEHAVNRPNETLMVVTASRRHAERVRAAVASAFAGRADVADFVGRDTAEPFAVLVLEDSVAESRDRVVFSLGFGLTKHGRVLSDFGDLSGDDGERLLTVGMTRARRSMVIVSSIRPSAFDEGRLESGASTLMSILGGIAARAREARLEDLADPLTLTLARHLRARGVSVDVDYRGQLPIVAQYQGKAVVAESDSDTVRDTLRETLRLRPQVLRRLGWHYIRVHAFDLYSDPSGVAERIAAILGVPPEVPADHAQTQPIDVV</sequence>
<protein>
    <recommendedName>
        <fullName evidence="3">AAA domain-containing protein</fullName>
    </recommendedName>
</protein>
<dbReference type="EMBL" id="VFPS01000002">
    <property type="protein sequence ID" value="TQM98539.1"/>
    <property type="molecule type" value="Genomic_DNA"/>
</dbReference>
<keyword evidence="2" id="KW-1185">Reference proteome</keyword>
<dbReference type="InterPro" id="IPR045055">
    <property type="entry name" value="DNA2/NAM7-like"/>
</dbReference>
<proteinExistence type="predicted"/>
<evidence type="ECO:0000313" key="1">
    <source>
        <dbReference type="EMBL" id="TQM98539.1"/>
    </source>
</evidence>
<comment type="caution">
    <text evidence="1">The sequence shown here is derived from an EMBL/GenBank/DDBJ whole genome shotgun (WGS) entry which is preliminary data.</text>
</comment>
<name>A0A543KU26_9MICO</name>
<organism evidence="1 2">
    <name type="scientific">Microbacterium lacticum</name>
    <dbReference type="NCBI Taxonomy" id="33885"/>
    <lineage>
        <taxon>Bacteria</taxon>
        <taxon>Bacillati</taxon>
        <taxon>Actinomycetota</taxon>
        <taxon>Actinomycetes</taxon>
        <taxon>Micrococcales</taxon>
        <taxon>Microbacteriaceae</taxon>
        <taxon>Microbacterium</taxon>
    </lineage>
</organism>
<accession>A0A543KU26</accession>
<evidence type="ECO:0000313" key="2">
    <source>
        <dbReference type="Proteomes" id="UP000319804"/>
    </source>
</evidence>
<dbReference type="PANTHER" id="PTHR10887">
    <property type="entry name" value="DNA2/NAM7 HELICASE FAMILY"/>
    <property type="match status" value="1"/>
</dbReference>
<dbReference type="InterPro" id="IPR027417">
    <property type="entry name" value="P-loop_NTPase"/>
</dbReference>
<dbReference type="Gene3D" id="3.40.50.300">
    <property type="entry name" value="P-loop containing nucleotide triphosphate hydrolases"/>
    <property type="match status" value="2"/>
</dbReference>
<gene>
    <name evidence="1" type="ORF">FHX68_1229</name>
</gene>
<dbReference type="Proteomes" id="UP000319804">
    <property type="component" value="Unassembled WGS sequence"/>
</dbReference>
<reference evidence="1 2" key="1">
    <citation type="submission" date="2019-06" db="EMBL/GenBank/DDBJ databases">
        <title>Sequencing the genomes of 1000 actinobacteria strains.</title>
        <authorList>
            <person name="Klenk H.-P."/>
        </authorList>
    </citation>
    <scope>NUCLEOTIDE SEQUENCE [LARGE SCALE GENOMIC DNA]</scope>
    <source>
        <strain evidence="1 2">DSM 20427</strain>
    </source>
</reference>